<evidence type="ECO:0000256" key="2">
    <source>
        <dbReference type="SAM" id="Coils"/>
    </source>
</evidence>
<accession>A0A7K3LUL5</accession>
<dbReference type="AlphaFoldDB" id="A0A7K3LUL5"/>
<comment type="similarity">
    <text evidence="1">Belongs to the WXG100 family.</text>
</comment>
<dbReference type="Gene3D" id="1.10.287.1060">
    <property type="entry name" value="ESAT-6-like"/>
    <property type="match status" value="1"/>
</dbReference>
<keyword evidence="4" id="KW-1185">Reference proteome</keyword>
<dbReference type="EMBL" id="JAADZU010000062">
    <property type="protein sequence ID" value="NDK91277.1"/>
    <property type="molecule type" value="Genomic_DNA"/>
</dbReference>
<protein>
    <recommendedName>
        <fullName evidence="1">ESAT-6-like protein</fullName>
    </recommendedName>
</protein>
<reference evidence="3 4" key="1">
    <citation type="submission" date="2020-01" db="EMBL/GenBank/DDBJ databases">
        <title>Investigation of new actinobacteria for the biodesulphurisation of diesel fuel.</title>
        <authorList>
            <person name="Athi Narayanan S.M."/>
        </authorList>
    </citation>
    <scope>NUCLEOTIDE SEQUENCE [LARGE SCALE GENOMIC DNA]</scope>
    <source>
        <strain evidence="3 4">213E</strain>
    </source>
</reference>
<keyword evidence="2" id="KW-0175">Coiled coil</keyword>
<sequence>MSGRIQYDFAALGDLQGGLNNQFQRLEDLAAQLKRQVAALDGNWRSPAAKSAYEQAQQHWDQVFAQSREQLVGLGRGVGNARNVMHETDSMIARRFSGA</sequence>
<dbReference type="SUPFAM" id="SSF140453">
    <property type="entry name" value="EsxAB dimer-like"/>
    <property type="match status" value="1"/>
</dbReference>
<dbReference type="RefSeq" id="WP_020793342.1">
    <property type="nucleotide sequence ID" value="NZ_JAADZU010000062.1"/>
</dbReference>
<dbReference type="InterPro" id="IPR036689">
    <property type="entry name" value="ESAT-6-like_sf"/>
</dbReference>
<organism evidence="3 4">
    <name type="scientific">Gordonia desulfuricans</name>
    <dbReference type="NCBI Taxonomy" id="89051"/>
    <lineage>
        <taxon>Bacteria</taxon>
        <taxon>Bacillati</taxon>
        <taxon>Actinomycetota</taxon>
        <taxon>Actinomycetes</taxon>
        <taxon>Mycobacteriales</taxon>
        <taxon>Gordoniaceae</taxon>
        <taxon>Gordonia</taxon>
    </lineage>
</organism>
<dbReference type="Proteomes" id="UP000466307">
    <property type="component" value="Unassembled WGS sequence"/>
</dbReference>
<feature type="coiled-coil region" evidence="2">
    <location>
        <begin position="16"/>
        <end position="43"/>
    </location>
</feature>
<evidence type="ECO:0000313" key="3">
    <source>
        <dbReference type="EMBL" id="NDK91277.1"/>
    </source>
</evidence>
<dbReference type="Pfam" id="PF06013">
    <property type="entry name" value="WXG100"/>
    <property type="match status" value="1"/>
</dbReference>
<proteinExistence type="inferred from homology"/>
<dbReference type="InterPro" id="IPR010310">
    <property type="entry name" value="T7SS_ESAT-6-like"/>
</dbReference>
<name>A0A7K3LUL5_9ACTN</name>
<evidence type="ECO:0000256" key="1">
    <source>
        <dbReference type="RuleBase" id="RU362001"/>
    </source>
</evidence>
<dbReference type="NCBIfam" id="TIGR03930">
    <property type="entry name" value="WXG100_ESAT6"/>
    <property type="match status" value="1"/>
</dbReference>
<evidence type="ECO:0000313" key="4">
    <source>
        <dbReference type="Proteomes" id="UP000466307"/>
    </source>
</evidence>
<gene>
    <name evidence="3" type="ORF">GYA93_17055</name>
</gene>
<comment type="caution">
    <text evidence="3">The sequence shown here is derived from an EMBL/GenBank/DDBJ whole genome shotgun (WGS) entry which is preliminary data.</text>
</comment>